<reference evidence="7" key="2">
    <citation type="submission" date="2023-05" db="EMBL/GenBank/DDBJ databases">
        <authorList>
            <consortium name="Lawrence Berkeley National Laboratory"/>
            <person name="Steindorff A."/>
            <person name="Hensen N."/>
            <person name="Bonometti L."/>
            <person name="Westerberg I."/>
            <person name="Brannstrom I.O."/>
            <person name="Guillou S."/>
            <person name="Cros-Aarteil S."/>
            <person name="Calhoun S."/>
            <person name="Haridas S."/>
            <person name="Kuo A."/>
            <person name="Mondo S."/>
            <person name="Pangilinan J."/>
            <person name="Riley R."/>
            <person name="Labutti K."/>
            <person name="Andreopoulos B."/>
            <person name="Lipzen A."/>
            <person name="Chen C."/>
            <person name="Yanf M."/>
            <person name="Daum C."/>
            <person name="Ng V."/>
            <person name="Clum A."/>
            <person name="Ohm R."/>
            <person name="Martin F."/>
            <person name="Silar P."/>
            <person name="Natvig D."/>
            <person name="Lalanne C."/>
            <person name="Gautier V."/>
            <person name="Ament-Velasquez S.L."/>
            <person name="Kruys A."/>
            <person name="Hutchinson M.I."/>
            <person name="Powell A.J."/>
            <person name="Barry K."/>
            <person name="Miller A.N."/>
            <person name="Grigoriev I.V."/>
            <person name="Debuchy R."/>
            <person name="Gladieux P."/>
            <person name="Thoren M.H."/>
            <person name="Johannesson H."/>
        </authorList>
    </citation>
    <scope>NUCLEOTIDE SEQUENCE</scope>
    <source>
        <strain evidence="7">PSN243</strain>
    </source>
</reference>
<reference evidence="7" key="1">
    <citation type="journal article" date="2023" name="Mol. Phylogenet. Evol.">
        <title>Genome-scale phylogeny and comparative genomics of the fungal order Sordariales.</title>
        <authorList>
            <person name="Hensen N."/>
            <person name="Bonometti L."/>
            <person name="Westerberg I."/>
            <person name="Brannstrom I.O."/>
            <person name="Guillou S."/>
            <person name="Cros-Aarteil S."/>
            <person name="Calhoun S."/>
            <person name="Haridas S."/>
            <person name="Kuo A."/>
            <person name="Mondo S."/>
            <person name="Pangilinan J."/>
            <person name="Riley R."/>
            <person name="LaButti K."/>
            <person name="Andreopoulos B."/>
            <person name="Lipzen A."/>
            <person name="Chen C."/>
            <person name="Yan M."/>
            <person name="Daum C."/>
            <person name="Ng V."/>
            <person name="Clum A."/>
            <person name="Steindorff A."/>
            <person name="Ohm R.A."/>
            <person name="Martin F."/>
            <person name="Silar P."/>
            <person name="Natvig D.O."/>
            <person name="Lalanne C."/>
            <person name="Gautier V."/>
            <person name="Ament-Velasquez S.L."/>
            <person name="Kruys A."/>
            <person name="Hutchinson M.I."/>
            <person name="Powell A.J."/>
            <person name="Barry K."/>
            <person name="Miller A.N."/>
            <person name="Grigoriev I.V."/>
            <person name="Debuchy R."/>
            <person name="Gladieux P."/>
            <person name="Hiltunen Thoren M."/>
            <person name="Johannesson H."/>
        </authorList>
    </citation>
    <scope>NUCLEOTIDE SEQUENCE</scope>
    <source>
        <strain evidence="7">PSN243</strain>
    </source>
</reference>
<proteinExistence type="inferred from homology"/>
<evidence type="ECO:0000313" key="8">
    <source>
        <dbReference type="Proteomes" id="UP001321760"/>
    </source>
</evidence>
<dbReference type="AlphaFoldDB" id="A0AAV9H0R0"/>
<keyword evidence="4" id="KW-0496">Mitochondrion</keyword>
<accession>A0AAV9H0R0</accession>
<evidence type="ECO:0000256" key="5">
    <source>
        <dbReference type="SAM" id="MobiDB-lite"/>
    </source>
</evidence>
<comment type="caution">
    <text evidence="7">The sequence shown here is derived from an EMBL/GenBank/DDBJ whole genome shotgun (WGS) entry which is preliminary data.</text>
</comment>
<dbReference type="GO" id="GO:0005739">
    <property type="term" value="C:mitochondrion"/>
    <property type="evidence" value="ECO:0007669"/>
    <property type="project" value="UniProtKB-SubCell"/>
</dbReference>
<dbReference type="PANTHER" id="PTHR46203">
    <property type="entry name" value="PROBABLE PEPTIDE CHAIN RELEASE FACTOR C12ORF65"/>
    <property type="match status" value="1"/>
</dbReference>
<keyword evidence="8" id="KW-1185">Reference proteome</keyword>
<feature type="region of interest" description="Disordered" evidence="5">
    <location>
        <begin position="133"/>
        <end position="180"/>
    </location>
</feature>
<dbReference type="SUPFAM" id="SSF75620">
    <property type="entry name" value="Release factor"/>
    <property type="match status" value="1"/>
</dbReference>
<gene>
    <name evidence="7" type="ORF">QBC34DRAFT_395083</name>
</gene>
<dbReference type="Proteomes" id="UP001321760">
    <property type="component" value="Unassembled WGS sequence"/>
</dbReference>
<protein>
    <submittedName>
        <fullName evidence="7">RF-1 domain-containing protein</fullName>
    </submittedName>
</protein>
<evidence type="ECO:0000256" key="1">
    <source>
        <dbReference type="ARBA" id="ARBA00004173"/>
    </source>
</evidence>
<dbReference type="InterPro" id="IPR045853">
    <property type="entry name" value="Pep_chain_release_fac_I_sf"/>
</dbReference>
<dbReference type="EMBL" id="MU865919">
    <property type="protein sequence ID" value="KAK4453794.1"/>
    <property type="molecule type" value="Genomic_DNA"/>
</dbReference>
<feature type="region of interest" description="Disordered" evidence="5">
    <location>
        <begin position="39"/>
        <end position="84"/>
    </location>
</feature>
<name>A0AAV9H0R0_9PEZI</name>
<dbReference type="InterPro" id="IPR052405">
    <property type="entry name" value="Mito_Transl_Release_Factor"/>
</dbReference>
<feature type="compositionally biased region" description="Polar residues" evidence="5">
    <location>
        <begin position="39"/>
        <end position="51"/>
    </location>
</feature>
<evidence type="ECO:0000256" key="3">
    <source>
        <dbReference type="ARBA" id="ARBA00022946"/>
    </source>
</evidence>
<dbReference type="FunFam" id="3.30.160.20:FF:000065">
    <property type="entry name" value="Peptidyl-tRNA hydrolase domain protein"/>
    <property type="match status" value="1"/>
</dbReference>
<evidence type="ECO:0000313" key="7">
    <source>
        <dbReference type="EMBL" id="KAK4453794.1"/>
    </source>
</evidence>
<evidence type="ECO:0000259" key="6">
    <source>
        <dbReference type="Pfam" id="PF00472"/>
    </source>
</evidence>
<dbReference type="GO" id="GO:0003747">
    <property type="term" value="F:translation release factor activity"/>
    <property type="evidence" value="ECO:0007669"/>
    <property type="project" value="InterPro"/>
</dbReference>
<feature type="compositionally biased region" description="Basic residues" evidence="5">
    <location>
        <begin position="135"/>
        <end position="152"/>
    </location>
</feature>
<feature type="domain" description="Prokaryotic-type class I peptide chain release factors" evidence="6">
    <location>
        <begin position="58"/>
        <end position="156"/>
    </location>
</feature>
<evidence type="ECO:0000256" key="2">
    <source>
        <dbReference type="ARBA" id="ARBA00010835"/>
    </source>
</evidence>
<keyword evidence="3" id="KW-0809">Transit peptide</keyword>
<dbReference type="PANTHER" id="PTHR46203:SF1">
    <property type="entry name" value="MITOCHONDRIAL TRANSLATION RELEASE FACTOR IN RESCUE"/>
    <property type="match status" value="1"/>
</dbReference>
<dbReference type="Gene3D" id="3.30.160.20">
    <property type="match status" value="1"/>
</dbReference>
<evidence type="ECO:0000256" key="4">
    <source>
        <dbReference type="ARBA" id="ARBA00023128"/>
    </source>
</evidence>
<feature type="compositionally biased region" description="Low complexity" evidence="5">
    <location>
        <begin position="160"/>
        <end position="170"/>
    </location>
</feature>
<dbReference type="Pfam" id="PF00472">
    <property type="entry name" value="RF-1"/>
    <property type="match status" value="1"/>
</dbReference>
<dbReference type="GO" id="GO:0032543">
    <property type="term" value="P:mitochondrial translation"/>
    <property type="evidence" value="ECO:0007669"/>
    <property type="project" value="UniProtKB-ARBA"/>
</dbReference>
<sequence>MSSTFLHGLRGALSGAAFVRNAGPRLHSALGPGRSVAPFTTTSPLPVNQMPSRPKHPPESEIEEAFLKGSGPGGQKINKTSSAVQLKHIPTGIVVKSQATRSREQNRKIARDLLAARLDELVNGDQSRTAIVGSYKKKRSDSAAKKSRRKYRKLEEEKAAQAATEAVEGAEATEKTTESA</sequence>
<comment type="subcellular location">
    <subcellularLocation>
        <location evidence="1">Mitochondrion</location>
    </subcellularLocation>
</comment>
<dbReference type="InterPro" id="IPR000352">
    <property type="entry name" value="Pep_chain_release_fac_I"/>
</dbReference>
<organism evidence="7 8">
    <name type="scientific">Podospora aff. communis PSN243</name>
    <dbReference type="NCBI Taxonomy" id="3040156"/>
    <lineage>
        <taxon>Eukaryota</taxon>
        <taxon>Fungi</taxon>
        <taxon>Dikarya</taxon>
        <taxon>Ascomycota</taxon>
        <taxon>Pezizomycotina</taxon>
        <taxon>Sordariomycetes</taxon>
        <taxon>Sordariomycetidae</taxon>
        <taxon>Sordariales</taxon>
        <taxon>Podosporaceae</taxon>
        <taxon>Podospora</taxon>
    </lineage>
</organism>
<comment type="similarity">
    <text evidence="2">Belongs to the prokaryotic/mitochondrial release factor family.</text>
</comment>